<reference evidence="2" key="1">
    <citation type="submission" date="2018-06" db="EMBL/GenBank/DDBJ databases">
        <authorList>
            <person name="Zhirakovskaya E."/>
        </authorList>
    </citation>
    <scope>NUCLEOTIDE SEQUENCE</scope>
</reference>
<dbReference type="InterPro" id="IPR036688">
    <property type="entry name" value="MoeA_C_domain_IV_sf"/>
</dbReference>
<dbReference type="GO" id="GO:0006777">
    <property type="term" value="P:Mo-molybdopterin cofactor biosynthetic process"/>
    <property type="evidence" value="ECO:0007669"/>
    <property type="project" value="TreeGrafter"/>
</dbReference>
<dbReference type="Gene3D" id="2.170.190.11">
    <property type="entry name" value="Molybdopterin biosynthesis moea protein, domain 3"/>
    <property type="match status" value="1"/>
</dbReference>
<dbReference type="Gene3D" id="3.90.105.10">
    <property type="entry name" value="Molybdopterin biosynthesis moea protein, domain 2"/>
    <property type="match status" value="1"/>
</dbReference>
<sequence>MTPELSLRDAQHAILDRITPLDPENIPLPRALGRISAVSLKSTIPKPAFDQSTRDGYAVAAVSASVPGRNDLVSFRLAGEVAAGDPDRLAVRLDEAVRIMTGAMLPAGTKRVVPCEACREERGRVAMPATAFSEPCRFIRKRGSTLAAGRVLVPQGRSVRPDHLLALGENNYTVLPVCRRPRVAVLCTGSELVVPGTRARRGQKISGNSLLLGGLLAECGAEPFDQGTVRDQVDDIAGALAACLAAQPQVILTTGGMGPGKYDLIEHVVDRLGGIVIYRGLQVRPGRATLFALLDNVPLFALPGPPPAVRLLFHELVAPALRKMQGRRRVYPRPLRARLTETVQVKKRGRLNLKGAVLSLEKGLLRARPTTATEAMNGILLLPAASRRLEKGTAVTAHLVGRAAALF</sequence>
<dbReference type="GO" id="GO:0005829">
    <property type="term" value="C:cytosol"/>
    <property type="evidence" value="ECO:0007669"/>
    <property type="project" value="TreeGrafter"/>
</dbReference>
<dbReference type="InterPro" id="IPR036425">
    <property type="entry name" value="MoaB/Mog-like_dom_sf"/>
</dbReference>
<proteinExistence type="predicted"/>
<dbReference type="EC" id="2.10.1.1" evidence="2"/>
<dbReference type="InterPro" id="IPR038987">
    <property type="entry name" value="MoeA-like"/>
</dbReference>
<dbReference type="CDD" id="cd00887">
    <property type="entry name" value="MoeA"/>
    <property type="match status" value="1"/>
</dbReference>
<keyword evidence="2" id="KW-0808">Transferase</keyword>
<dbReference type="AlphaFoldDB" id="A0A3B0VD24"/>
<evidence type="ECO:0000259" key="1">
    <source>
        <dbReference type="SMART" id="SM00852"/>
    </source>
</evidence>
<dbReference type="EMBL" id="UOEY01000123">
    <property type="protein sequence ID" value="VAW41425.1"/>
    <property type="molecule type" value="Genomic_DNA"/>
</dbReference>
<dbReference type="InterPro" id="IPR001453">
    <property type="entry name" value="MoaB/Mog_dom"/>
</dbReference>
<dbReference type="SMART" id="SM00852">
    <property type="entry name" value="MoCF_biosynth"/>
    <property type="match status" value="1"/>
</dbReference>
<dbReference type="PANTHER" id="PTHR10192">
    <property type="entry name" value="MOLYBDOPTERIN BIOSYNTHESIS PROTEIN"/>
    <property type="match status" value="1"/>
</dbReference>
<dbReference type="Gene3D" id="3.40.980.10">
    <property type="entry name" value="MoaB/Mog-like domain"/>
    <property type="match status" value="1"/>
</dbReference>
<accession>A0A3B0VD24</accession>
<dbReference type="PANTHER" id="PTHR10192:SF5">
    <property type="entry name" value="GEPHYRIN"/>
    <property type="match status" value="1"/>
</dbReference>
<feature type="domain" description="MoaB/Mog" evidence="1">
    <location>
        <begin position="184"/>
        <end position="323"/>
    </location>
</feature>
<dbReference type="Pfam" id="PF00994">
    <property type="entry name" value="MoCF_biosynth"/>
    <property type="match status" value="1"/>
</dbReference>
<dbReference type="InterPro" id="IPR036135">
    <property type="entry name" value="MoeA_linker/N_sf"/>
</dbReference>
<gene>
    <name evidence="2" type="ORF">MNBD_DELTA04-267</name>
</gene>
<protein>
    <submittedName>
        <fullName evidence="2">Molybdopterin molybdenumtransferase</fullName>
        <ecNumber evidence="2">2.10.1.1</ecNumber>
    </submittedName>
</protein>
<dbReference type="SUPFAM" id="SSF53218">
    <property type="entry name" value="Molybdenum cofactor biosynthesis proteins"/>
    <property type="match status" value="1"/>
</dbReference>
<dbReference type="GO" id="GO:0061599">
    <property type="term" value="F:molybdopterin molybdotransferase activity"/>
    <property type="evidence" value="ECO:0007669"/>
    <property type="project" value="UniProtKB-EC"/>
</dbReference>
<dbReference type="Pfam" id="PF03453">
    <property type="entry name" value="MoeA_N"/>
    <property type="match status" value="1"/>
</dbReference>
<evidence type="ECO:0000313" key="2">
    <source>
        <dbReference type="EMBL" id="VAW41425.1"/>
    </source>
</evidence>
<name>A0A3B0VD24_9ZZZZ</name>
<dbReference type="Gene3D" id="2.40.340.10">
    <property type="entry name" value="MoeA, C-terminal, domain IV"/>
    <property type="match status" value="1"/>
</dbReference>
<organism evidence="2">
    <name type="scientific">hydrothermal vent metagenome</name>
    <dbReference type="NCBI Taxonomy" id="652676"/>
    <lineage>
        <taxon>unclassified sequences</taxon>
        <taxon>metagenomes</taxon>
        <taxon>ecological metagenomes</taxon>
    </lineage>
</organism>
<dbReference type="SUPFAM" id="SSF63882">
    <property type="entry name" value="MoeA N-terminal region -like"/>
    <property type="match status" value="1"/>
</dbReference>
<dbReference type="InterPro" id="IPR005110">
    <property type="entry name" value="MoeA_linker/N"/>
</dbReference>